<evidence type="ECO:0000313" key="3">
    <source>
        <dbReference type="Proteomes" id="UP000594261"/>
    </source>
</evidence>
<proteinExistence type="predicted"/>
<feature type="region of interest" description="Disordered" evidence="1">
    <location>
        <begin position="476"/>
        <end position="500"/>
    </location>
</feature>
<sequence length="553" mass="64010">MDIDCALLPTRATTTINEEQIHYFMQRHPLILGKNKQLLDDEEEIFHPFHPYHPLTLLKCSDISESYPYFDKLFMNNESFCNACRKLILPFTCGQQNSQSIAYIYEDYKCDFLLHTECSTLMLPAITYEGHGHLLQFRDHNIEKNKLDCSVCRYNICESYSFTCLYCDLNLHLTCGSLPYTIKIKCHLHPLVLRNSPLQEEEEEGEEDKACKLYCDACEEERDPLLPIYHCAECHYVAELKCVISRVISSLNGEYGDVELRSTLGHYDDIEQLNSVLRAQERKQVIDKEDDHGEEDSVHEAFLLSSKAYTRFVKILNRCVKIPEPFNSVQEIIEVSSKWAPKEKIASVVDYMVPLRLAPILKQLLSKIYISVTSMFRPMVKMYLFYMLWEKHSRPLAIYELESYSSEKFVQENLLTDIEIEKSKLLSSPIIITRSHKVSGNEVGQLVESLPYLWSHTENLDAHDVHCPLSHSLDSRSKSLKSKMRSKDDSSYISSNQDRLGNNQLMRTPKFQESLQMFLPCNWHTYFDVVLVLVLRYCGYDVAPSSSSNSPGD</sequence>
<evidence type="ECO:0008006" key="4">
    <source>
        <dbReference type="Google" id="ProtNLM"/>
    </source>
</evidence>
<dbReference type="PANTHER" id="PTHR46288:SF85">
    <property type="entry name" value="DC1 DOMAIN-CONTAINING PROTEIN"/>
    <property type="match status" value="1"/>
</dbReference>
<accession>A0A7N2MKY4</accession>
<reference evidence="2" key="2">
    <citation type="submission" date="2021-01" db="UniProtKB">
        <authorList>
            <consortium name="EnsemblPlants"/>
        </authorList>
    </citation>
    <scope>IDENTIFICATION</scope>
</reference>
<dbReference type="InterPro" id="IPR046349">
    <property type="entry name" value="C1-like_sf"/>
</dbReference>
<organism evidence="2 3">
    <name type="scientific">Quercus lobata</name>
    <name type="common">Valley oak</name>
    <dbReference type="NCBI Taxonomy" id="97700"/>
    <lineage>
        <taxon>Eukaryota</taxon>
        <taxon>Viridiplantae</taxon>
        <taxon>Streptophyta</taxon>
        <taxon>Embryophyta</taxon>
        <taxon>Tracheophyta</taxon>
        <taxon>Spermatophyta</taxon>
        <taxon>Magnoliopsida</taxon>
        <taxon>eudicotyledons</taxon>
        <taxon>Gunneridae</taxon>
        <taxon>Pentapetalae</taxon>
        <taxon>rosids</taxon>
        <taxon>fabids</taxon>
        <taxon>Fagales</taxon>
        <taxon>Fagaceae</taxon>
        <taxon>Quercus</taxon>
    </lineage>
</organism>
<evidence type="ECO:0000256" key="1">
    <source>
        <dbReference type="SAM" id="MobiDB-lite"/>
    </source>
</evidence>
<dbReference type="Proteomes" id="UP000594261">
    <property type="component" value="Chromosome 9"/>
</dbReference>
<reference evidence="2 3" key="1">
    <citation type="journal article" date="2016" name="G3 (Bethesda)">
        <title>First Draft Assembly and Annotation of the Genome of a California Endemic Oak Quercus lobata Nee (Fagaceae).</title>
        <authorList>
            <person name="Sork V.L."/>
            <person name="Fitz-Gibbon S.T."/>
            <person name="Puiu D."/>
            <person name="Crepeau M."/>
            <person name="Gugger P.F."/>
            <person name="Sherman R."/>
            <person name="Stevens K."/>
            <person name="Langley C.H."/>
            <person name="Pellegrini M."/>
            <person name="Salzberg S.L."/>
        </authorList>
    </citation>
    <scope>NUCLEOTIDE SEQUENCE [LARGE SCALE GENOMIC DNA]</scope>
    <source>
        <strain evidence="2 3">cv. SW786</strain>
    </source>
</reference>
<name>A0A7N2MKY4_QUELO</name>
<dbReference type="InParanoid" id="A0A7N2MKY4"/>
<dbReference type="EnsemblPlants" id="QL09p045403:mrna">
    <property type="protein sequence ID" value="QL09p045403:mrna"/>
    <property type="gene ID" value="QL09p045403"/>
</dbReference>
<dbReference type="PANTHER" id="PTHR46288">
    <property type="entry name" value="PHORBOL-ESTER/DAG-TYPE DOMAIN-CONTAINING PROTEIN"/>
    <property type="match status" value="1"/>
</dbReference>
<protein>
    <recommendedName>
        <fullName evidence="4">DC1 domain-containing protein</fullName>
    </recommendedName>
</protein>
<dbReference type="SUPFAM" id="SSF57889">
    <property type="entry name" value="Cysteine-rich domain"/>
    <property type="match status" value="1"/>
</dbReference>
<keyword evidence="3" id="KW-1185">Reference proteome</keyword>
<dbReference type="EMBL" id="LRBV02000009">
    <property type="status" value="NOT_ANNOTATED_CDS"/>
    <property type="molecule type" value="Genomic_DNA"/>
</dbReference>
<evidence type="ECO:0000313" key="2">
    <source>
        <dbReference type="EnsemblPlants" id="QL09p045403:mrna"/>
    </source>
</evidence>
<dbReference type="Gramene" id="QL09p045403:mrna">
    <property type="protein sequence ID" value="QL09p045403:mrna"/>
    <property type="gene ID" value="QL09p045403"/>
</dbReference>
<dbReference type="AlphaFoldDB" id="A0A7N2MKY4"/>